<dbReference type="Proteomes" id="UP000586042">
    <property type="component" value="Unassembled WGS sequence"/>
</dbReference>
<keyword evidence="1" id="KW-0812">Transmembrane</keyword>
<evidence type="ECO:0000313" key="2">
    <source>
        <dbReference type="EMBL" id="NUW30242.1"/>
    </source>
</evidence>
<evidence type="ECO:0008006" key="4">
    <source>
        <dbReference type="Google" id="ProtNLM"/>
    </source>
</evidence>
<accession>A0A7Y6M0Q5</accession>
<feature type="transmembrane region" description="Helical" evidence="1">
    <location>
        <begin position="202"/>
        <end position="222"/>
    </location>
</feature>
<keyword evidence="1" id="KW-0472">Membrane</keyword>
<dbReference type="AlphaFoldDB" id="A0A7Y6M0Q5"/>
<sequence length="486" mass="50380">MRNFADRPFVLKDEGGMLPMTHSLRRAGAATAALFAGLLVVLALSPAATAATAPPDAQSIVSYWKDKKDRLYVEPGSPLTSDQQSAIRDTLKDSKSNVYVAALPDGTVTDPKSYVSGLGKATVQAKGGGQVTVAVLDGTSLYAMSNFGRAGMTDQLSKLAVRNHKDDLTAGIDEFVSRVNLMAEGKRAALDSGPVGGDGGGAGVLVGLGAIALVGGGGYFLYSKNKKKKQAIQDAKDLAAVKQTVEEDVTKFGEEITALDTDVTLAGQGGSNIQEWQQALDSYEKAKTQLAAIQRADQVREVTQTLEDGRYALAVVKAKVNNQPVPERRAPCFFNPQHGPSVRDVRWAPAGGAVRDVPACAADAEAVERGFDPQTREVMVNGERRPYYDAGPAYQPYAYGYYGGFGDIMTGMFIGTMMGSMFHGGWGGYGAGYAEGYSDGGGDFGGGGGDFGGGGGDFGGGGGGGWSDFGGGDFGGGDFGGGGGDW</sequence>
<gene>
    <name evidence="2" type="ORF">HTZ77_02185</name>
</gene>
<evidence type="ECO:0000313" key="3">
    <source>
        <dbReference type="Proteomes" id="UP000586042"/>
    </source>
</evidence>
<organism evidence="2 3">
    <name type="scientific">Nonomuraea montanisoli</name>
    <dbReference type="NCBI Taxonomy" id="2741721"/>
    <lineage>
        <taxon>Bacteria</taxon>
        <taxon>Bacillati</taxon>
        <taxon>Actinomycetota</taxon>
        <taxon>Actinomycetes</taxon>
        <taxon>Streptosporangiales</taxon>
        <taxon>Streptosporangiaceae</taxon>
        <taxon>Nonomuraea</taxon>
    </lineage>
</organism>
<keyword evidence="1" id="KW-1133">Transmembrane helix</keyword>
<reference evidence="2 3" key="1">
    <citation type="submission" date="2020-06" db="EMBL/GenBank/DDBJ databases">
        <title>Nonomuraea sp. SMC257, a novel actinomycete isolated from soil.</title>
        <authorList>
            <person name="Chanama M."/>
        </authorList>
    </citation>
    <scope>NUCLEOTIDE SEQUENCE [LARGE SCALE GENOMIC DNA]</scope>
    <source>
        <strain evidence="2 3">SMC257</strain>
    </source>
</reference>
<protein>
    <recommendedName>
        <fullName evidence="4">TPM domain-containing protein</fullName>
    </recommendedName>
</protein>
<name>A0A7Y6M0Q5_9ACTN</name>
<comment type="caution">
    <text evidence="2">The sequence shown here is derived from an EMBL/GenBank/DDBJ whole genome shotgun (WGS) entry which is preliminary data.</text>
</comment>
<dbReference type="EMBL" id="JABWGN010000001">
    <property type="protein sequence ID" value="NUW30242.1"/>
    <property type="molecule type" value="Genomic_DNA"/>
</dbReference>
<dbReference type="RefSeq" id="WP_328808372.1">
    <property type="nucleotide sequence ID" value="NZ_JABWGN010000001.1"/>
</dbReference>
<evidence type="ECO:0000256" key="1">
    <source>
        <dbReference type="SAM" id="Phobius"/>
    </source>
</evidence>
<keyword evidence="3" id="KW-1185">Reference proteome</keyword>
<proteinExistence type="predicted"/>